<dbReference type="Proteomes" id="UP000295192">
    <property type="component" value="Unassembled WGS sequence"/>
</dbReference>
<name>A0A484AQB4_DRONA</name>
<proteinExistence type="predicted"/>
<gene>
    <name evidence="2" type="ORF">AWZ03_014924</name>
</gene>
<keyword evidence="1" id="KW-0812">Transmembrane</keyword>
<accession>A0A484AQB4</accession>
<keyword evidence="1" id="KW-0472">Membrane</keyword>
<evidence type="ECO:0000313" key="3">
    <source>
        <dbReference type="Proteomes" id="UP000295192"/>
    </source>
</evidence>
<evidence type="ECO:0000313" key="2">
    <source>
        <dbReference type="EMBL" id="TDG38654.1"/>
    </source>
</evidence>
<evidence type="ECO:0000256" key="1">
    <source>
        <dbReference type="SAM" id="Phobius"/>
    </source>
</evidence>
<comment type="caution">
    <text evidence="2">The sequence shown here is derived from an EMBL/GenBank/DDBJ whole genome shotgun (WGS) entry which is preliminary data.</text>
</comment>
<keyword evidence="1" id="KW-1133">Transmembrane helix</keyword>
<reference evidence="2 3" key="1">
    <citation type="journal article" date="2019" name="J. Hered.">
        <title>An Improved Genome Assembly for Drosophila navojoa, the Basal Species in the mojavensis Cluster.</title>
        <authorList>
            <person name="Vanderlinde T."/>
            <person name="Dupim E.G."/>
            <person name="Nazario-Yepiz N.O."/>
            <person name="Carvalho A.B."/>
        </authorList>
    </citation>
    <scope>NUCLEOTIDE SEQUENCE [LARGE SCALE GENOMIC DNA]</scope>
    <source>
        <strain evidence="2">Navoj_Jal97</strain>
        <tissue evidence="2">Whole organism</tissue>
    </source>
</reference>
<dbReference type="AlphaFoldDB" id="A0A484AQB4"/>
<organism evidence="2 3">
    <name type="scientific">Drosophila navojoa</name>
    <name type="common">Fruit fly</name>
    <dbReference type="NCBI Taxonomy" id="7232"/>
    <lineage>
        <taxon>Eukaryota</taxon>
        <taxon>Metazoa</taxon>
        <taxon>Ecdysozoa</taxon>
        <taxon>Arthropoda</taxon>
        <taxon>Hexapoda</taxon>
        <taxon>Insecta</taxon>
        <taxon>Pterygota</taxon>
        <taxon>Neoptera</taxon>
        <taxon>Endopterygota</taxon>
        <taxon>Diptera</taxon>
        <taxon>Brachycera</taxon>
        <taxon>Muscomorpha</taxon>
        <taxon>Ephydroidea</taxon>
        <taxon>Drosophilidae</taxon>
        <taxon>Drosophila</taxon>
    </lineage>
</organism>
<sequence>MRDRHWNRVRAVMQVLSRALFHSPAIDRARRGVAVVLSKALIVLAGQLGLPSIQNIGLIDQKSGLSFPWFWHEALIVPAGVHCVVAAVVRFRPFPFVPVHRSGPSAFAFGDP</sequence>
<feature type="transmembrane region" description="Helical" evidence="1">
    <location>
        <begin position="70"/>
        <end position="91"/>
    </location>
</feature>
<feature type="transmembrane region" description="Helical" evidence="1">
    <location>
        <begin position="32"/>
        <end position="50"/>
    </location>
</feature>
<dbReference type="EMBL" id="LSRL02002388">
    <property type="protein sequence ID" value="TDG38654.1"/>
    <property type="molecule type" value="Genomic_DNA"/>
</dbReference>
<keyword evidence="3" id="KW-1185">Reference proteome</keyword>
<protein>
    <submittedName>
        <fullName evidence="2">Uncharacterized protein</fullName>
    </submittedName>
</protein>